<evidence type="ECO:0000256" key="5">
    <source>
        <dbReference type="SAM" id="Phobius"/>
    </source>
</evidence>
<feature type="transmembrane region" description="Helical" evidence="5">
    <location>
        <begin position="31"/>
        <end position="52"/>
    </location>
</feature>
<accession>A0A9X3EF95</accession>
<dbReference type="PANTHER" id="PTHR22911:SF6">
    <property type="entry name" value="SOLUTE CARRIER FAMILY 35 MEMBER G1"/>
    <property type="match status" value="1"/>
</dbReference>
<dbReference type="InterPro" id="IPR037185">
    <property type="entry name" value="EmrE-like"/>
</dbReference>
<keyword evidence="8" id="KW-1185">Reference proteome</keyword>
<feature type="transmembrane region" description="Helical" evidence="5">
    <location>
        <begin position="242"/>
        <end position="268"/>
    </location>
</feature>
<evidence type="ECO:0000313" key="7">
    <source>
        <dbReference type="EMBL" id="MCY0966528.1"/>
    </source>
</evidence>
<feature type="transmembrane region" description="Helical" evidence="5">
    <location>
        <begin position="203"/>
        <end position="221"/>
    </location>
</feature>
<reference evidence="7" key="1">
    <citation type="submission" date="2022-11" db="EMBL/GenBank/DDBJ databases">
        <title>Parathalassolutuus dongxingensis gen. nov., sp. nov., a novel member of family Oceanospirillaceae isolated from a coastal shrimp pond in Guangxi, China.</title>
        <authorList>
            <person name="Chen H."/>
        </authorList>
    </citation>
    <scope>NUCLEOTIDE SEQUENCE</scope>
    <source>
        <strain evidence="7">G-43</strain>
    </source>
</reference>
<feature type="transmembrane region" description="Helical" evidence="5">
    <location>
        <begin position="145"/>
        <end position="163"/>
    </location>
</feature>
<feature type="domain" description="EamA" evidence="6">
    <location>
        <begin position="146"/>
        <end position="272"/>
    </location>
</feature>
<dbReference type="AlphaFoldDB" id="A0A9X3EF95"/>
<dbReference type="PANTHER" id="PTHR22911">
    <property type="entry name" value="ACYL-MALONYL CONDENSING ENZYME-RELATED"/>
    <property type="match status" value="1"/>
</dbReference>
<comment type="caution">
    <text evidence="7">The sequence shown here is derived from an EMBL/GenBank/DDBJ whole genome shotgun (WGS) entry which is preliminary data.</text>
</comment>
<protein>
    <submittedName>
        <fullName evidence="7">DMT family transporter</fullName>
    </submittedName>
</protein>
<dbReference type="SUPFAM" id="SSF103481">
    <property type="entry name" value="Multidrug resistance efflux transporter EmrE"/>
    <property type="match status" value="2"/>
</dbReference>
<name>A0A9X3EF95_9GAMM</name>
<dbReference type="EMBL" id="JAPNOA010000056">
    <property type="protein sequence ID" value="MCY0966528.1"/>
    <property type="molecule type" value="Genomic_DNA"/>
</dbReference>
<feature type="domain" description="EamA" evidence="6">
    <location>
        <begin position="4"/>
        <end position="135"/>
    </location>
</feature>
<keyword evidence="3 5" id="KW-1133">Transmembrane helix</keyword>
<evidence type="ECO:0000256" key="3">
    <source>
        <dbReference type="ARBA" id="ARBA00022989"/>
    </source>
</evidence>
<dbReference type="InterPro" id="IPR000620">
    <property type="entry name" value="EamA_dom"/>
</dbReference>
<evidence type="ECO:0000256" key="1">
    <source>
        <dbReference type="ARBA" id="ARBA00004141"/>
    </source>
</evidence>
<keyword evidence="4 5" id="KW-0472">Membrane</keyword>
<evidence type="ECO:0000259" key="6">
    <source>
        <dbReference type="Pfam" id="PF00892"/>
    </source>
</evidence>
<dbReference type="RefSeq" id="WP_283174735.1">
    <property type="nucleotide sequence ID" value="NZ_JAPNOA010000056.1"/>
</dbReference>
<gene>
    <name evidence="7" type="ORF">OUO13_15180</name>
</gene>
<evidence type="ECO:0000256" key="2">
    <source>
        <dbReference type="ARBA" id="ARBA00022692"/>
    </source>
</evidence>
<evidence type="ECO:0000313" key="8">
    <source>
        <dbReference type="Proteomes" id="UP001150830"/>
    </source>
</evidence>
<keyword evidence="2 5" id="KW-0812">Transmembrane</keyword>
<dbReference type="Proteomes" id="UP001150830">
    <property type="component" value="Unassembled WGS sequence"/>
</dbReference>
<dbReference type="GO" id="GO:0016020">
    <property type="term" value="C:membrane"/>
    <property type="evidence" value="ECO:0007669"/>
    <property type="project" value="UniProtKB-SubCell"/>
</dbReference>
<comment type="subcellular location">
    <subcellularLocation>
        <location evidence="1">Membrane</location>
        <topology evidence="1">Multi-pass membrane protein</topology>
    </subcellularLocation>
</comment>
<proteinExistence type="predicted"/>
<evidence type="ECO:0000256" key="4">
    <source>
        <dbReference type="ARBA" id="ARBA00023136"/>
    </source>
</evidence>
<feature type="transmembrane region" description="Helical" evidence="5">
    <location>
        <begin position="121"/>
        <end position="139"/>
    </location>
</feature>
<organism evidence="7 8">
    <name type="scientific">Parathalassolituus penaei</name>
    <dbReference type="NCBI Taxonomy" id="2997323"/>
    <lineage>
        <taxon>Bacteria</taxon>
        <taxon>Pseudomonadati</taxon>
        <taxon>Pseudomonadota</taxon>
        <taxon>Gammaproteobacteria</taxon>
        <taxon>Oceanospirillales</taxon>
        <taxon>Oceanospirillaceae</taxon>
        <taxon>Parathalassolituus</taxon>
    </lineage>
</organism>
<sequence>MNNAIFWMAGSISFFCLMATGARELSHELPIMLSLFFRSLIGVIVVGTLLLATGQRQQFFTKRPTAHAVRNLFHLAGQYGWFMGIGLLPLAQVIALEFTVPIWTTVIAALTLGERITTRKLIAVLMGICGVWVIVQPDAGSFDSASLIVLAAAVGYAISHIGTKTLSATDSSVTIVFYMCLIQMPLAFLLALPNWQWPVGAQWFWLGVIGVSALLAHYCLTNAMRGSDVARIMTMDYLRLPAMALVGVLFYSEQLAWTLLAGGVLMVIGNLVNNPQVRFSTILSKE</sequence>
<feature type="transmembrane region" description="Helical" evidence="5">
    <location>
        <begin position="175"/>
        <end position="197"/>
    </location>
</feature>
<dbReference type="Pfam" id="PF00892">
    <property type="entry name" value="EamA"/>
    <property type="match status" value="2"/>
</dbReference>